<dbReference type="PANTHER" id="PTHR43031:SF17">
    <property type="entry name" value="SULFURTRANSFERASE YTWF-RELATED"/>
    <property type="match status" value="1"/>
</dbReference>
<feature type="domain" description="Rhodanese" evidence="1">
    <location>
        <begin position="16"/>
        <end position="95"/>
    </location>
</feature>
<keyword evidence="2" id="KW-0808">Transferase</keyword>
<dbReference type="SMART" id="SM00450">
    <property type="entry name" value="RHOD"/>
    <property type="match status" value="1"/>
</dbReference>
<dbReference type="GO" id="GO:0016740">
    <property type="term" value="F:transferase activity"/>
    <property type="evidence" value="ECO:0007669"/>
    <property type="project" value="UniProtKB-KW"/>
</dbReference>
<dbReference type="OrthoDB" id="9808735at2"/>
<dbReference type="Proteomes" id="UP000198393">
    <property type="component" value="Unassembled WGS sequence"/>
</dbReference>
<dbReference type="RefSeq" id="WP_089357933.1">
    <property type="nucleotide sequence ID" value="NZ_FZPD01000005.1"/>
</dbReference>
<reference evidence="2 3" key="1">
    <citation type="submission" date="2017-06" db="EMBL/GenBank/DDBJ databases">
        <authorList>
            <person name="Kim H.J."/>
            <person name="Triplett B.A."/>
        </authorList>
    </citation>
    <scope>NUCLEOTIDE SEQUENCE [LARGE SCALE GENOMIC DNA]</scope>
    <source>
        <strain evidence="2 3">DSM 19307</strain>
    </source>
</reference>
<dbReference type="CDD" id="cd00158">
    <property type="entry name" value="RHOD"/>
    <property type="match status" value="1"/>
</dbReference>
<protein>
    <submittedName>
        <fullName evidence="2">Rhodanese-related sulfurtransferase</fullName>
    </submittedName>
</protein>
<dbReference type="SUPFAM" id="SSF52821">
    <property type="entry name" value="Rhodanese/Cell cycle control phosphatase"/>
    <property type="match status" value="1"/>
</dbReference>
<organism evidence="2 3">
    <name type="scientific">Ekhidna lutea</name>
    <dbReference type="NCBI Taxonomy" id="447679"/>
    <lineage>
        <taxon>Bacteria</taxon>
        <taxon>Pseudomonadati</taxon>
        <taxon>Bacteroidota</taxon>
        <taxon>Cytophagia</taxon>
        <taxon>Cytophagales</taxon>
        <taxon>Reichenbachiellaceae</taxon>
        <taxon>Ekhidna</taxon>
    </lineage>
</organism>
<evidence type="ECO:0000313" key="3">
    <source>
        <dbReference type="Proteomes" id="UP000198393"/>
    </source>
</evidence>
<dbReference type="InterPro" id="IPR001763">
    <property type="entry name" value="Rhodanese-like_dom"/>
</dbReference>
<dbReference type="PROSITE" id="PS50206">
    <property type="entry name" value="RHODANESE_3"/>
    <property type="match status" value="1"/>
</dbReference>
<proteinExistence type="predicted"/>
<evidence type="ECO:0000259" key="1">
    <source>
        <dbReference type="PROSITE" id="PS50206"/>
    </source>
</evidence>
<dbReference type="InterPro" id="IPR036873">
    <property type="entry name" value="Rhodanese-like_dom_sf"/>
</dbReference>
<dbReference type="EMBL" id="FZPD01000005">
    <property type="protein sequence ID" value="SNT29780.1"/>
    <property type="molecule type" value="Genomic_DNA"/>
</dbReference>
<gene>
    <name evidence="2" type="ORF">SAMN05421640_3270</name>
</gene>
<dbReference type="InterPro" id="IPR050229">
    <property type="entry name" value="GlpE_sulfurtransferase"/>
</dbReference>
<dbReference type="PANTHER" id="PTHR43031">
    <property type="entry name" value="FAD-DEPENDENT OXIDOREDUCTASE"/>
    <property type="match status" value="1"/>
</dbReference>
<dbReference type="Pfam" id="PF00581">
    <property type="entry name" value="Rhodanese"/>
    <property type="match status" value="1"/>
</dbReference>
<dbReference type="AlphaFoldDB" id="A0A239LHL5"/>
<keyword evidence="3" id="KW-1185">Reference proteome</keyword>
<sequence length="98" mass="10873">MLGLLTGKSKKIKQFIQEDATIIDVRTKTEYEGGHLRTSKNIPMDSIPSYMGQLDKTKPIITCCASGMRSGQVKRMLKAQGFKVMNGGGWMSLEKYGL</sequence>
<evidence type="ECO:0000313" key="2">
    <source>
        <dbReference type="EMBL" id="SNT29780.1"/>
    </source>
</evidence>
<accession>A0A239LHL5</accession>
<name>A0A239LHL5_EKHLU</name>
<dbReference type="Gene3D" id="3.40.250.10">
    <property type="entry name" value="Rhodanese-like domain"/>
    <property type="match status" value="1"/>
</dbReference>